<evidence type="ECO:0000256" key="5">
    <source>
        <dbReference type="ARBA" id="ARBA00022989"/>
    </source>
</evidence>
<dbReference type="GeneID" id="115811121"/>
<accession>A0A6J2V9V1</accession>
<evidence type="ECO:0000256" key="10">
    <source>
        <dbReference type="ARBA" id="ARBA00064635"/>
    </source>
</evidence>
<dbReference type="Gene3D" id="2.60.120.260">
    <property type="entry name" value="Galactose-binding domain-like"/>
    <property type="match status" value="1"/>
</dbReference>
<comment type="subunit">
    <text evidence="10">Interacts with EMP65.</text>
</comment>
<feature type="region of interest" description="Disordered" evidence="11">
    <location>
        <begin position="821"/>
        <end position="902"/>
    </location>
</feature>
<keyword evidence="7" id="KW-0325">Glycoprotein</keyword>
<feature type="compositionally biased region" description="Basic and acidic residues" evidence="11">
    <location>
        <begin position="42"/>
        <end position="51"/>
    </location>
</feature>
<keyword evidence="5" id="KW-1133">Transmembrane helix</keyword>
<feature type="compositionally biased region" description="Basic and acidic residues" evidence="11">
    <location>
        <begin position="840"/>
        <end position="852"/>
    </location>
</feature>
<evidence type="ECO:0000313" key="14">
    <source>
        <dbReference type="Proteomes" id="UP000504632"/>
    </source>
</evidence>
<evidence type="ECO:0000259" key="13">
    <source>
        <dbReference type="PROSITE" id="PS51469"/>
    </source>
</evidence>
<feature type="region of interest" description="Disordered" evidence="11">
    <location>
        <begin position="168"/>
        <end position="229"/>
    </location>
</feature>
<dbReference type="Proteomes" id="UP000504632">
    <property type="component" value="Chromosome 5"/>
</dbReference>
<dbReference type="FunFam" id="2.60.120.260:FF:000099">
    <property type="entry name" value="Uncharacterized protein, isoform C"/>
    <property type="match status" value="1"/>
</dbReference>
<dbReference type="GO" id="GO:0034975">
    <property type="term" value="P:protein folding in endoplasmic reticulum"/>
    <property type="evidence" value="ECO:0007669"/>
    <property type="project" value="TreeGrafter"/>
</dbReference>
<evidence type="ECO:0000256" key="6">
    <source>
        <dbReference type="ARBA" id="ARBA00023136"/>
    </source>
</evidence>
<dbReference type="OrthoDB" id="266334at2759"/>
<evidence type="ECO:0000256" key="2">
    <source>
        <dbReference type="ARBA" id="ARBA00022692"/>
    </source>
</evidence>
<feature type="compositionally biased region" description="Polar residues" evidence="11">
    <location>
        <begin position="876"/>
        <end position="892"/>
    </location>
</feature>
<feature type="region of interest" description="Disordered" evidence="11">
    <location>
        <begin position="583"/>
        <end position="606"/>
    </location>
</feature>
<feature type="chain" id="PRO_5026898617" evidence="12">
    <location>
        <begin position="26"/>
        <end position="1316"/>
    </location>
</feature>
<feature type="region of interest" description="Disordered" evidence="11">
    <location>
        <begin position="533"/>
        <end position="563"/>
    </location>
</feature>
<feature type="region of interest" description="Disordered" evidence="11">
    <location>
        <begin position="633"/>
        <end position="664"/>
    </location>
</feature>
<name>A0A6J2V9V1_CHACN</name>
<evidence type="ECO:0000256" key="1">
    <source>
        <dbReference type="ARBA" id="ARBA00004389"/>
    </source>
</evidence>
<evidence type="ECO:0000256" key="7">
    <source>
        <dbReference type="ARBA" id="ARBA00023180"/>
    </source>
</evidence>
<evidence type="ECO:0000256" key="8">
    <source>
        <dbReference type="ARBA" id="ARBA00046288"/>
    </source>
</evidence>
<feature type="compositionally biased region" description="Low complexity" evidence="11">
    <location>
        <begin position="821"/>
        <end position="839"/>
    </location>
</feature>
<feature type="signal peptide" evidence="12">
    <location>
        <begin position="1"/>
        <end position="25"/>
    </location>
</feature>
<proteinExistence type="inferred from homology"/>
<keyword evidence="3 12" id="KW-0732">Signal</keyword>
<gene>
    <name evidence="15" type="primary">LOC115811121</name>
</gene>
<feature type="region of interest" description="Disordered" evidence="11">
    <location>
        <begin position="488"/>
        <end position="511"/>
    </location>
</feature>
<protein>
    <submittedName>
        <fullName evidence="15">SUN domain-containing ossification factor isoform X1</fullName>
    </submittedName>
</protein>
<comment type="subcellular location">
    <subcellularLocation>
        <location evidence="8">Endomembrane system</location>
        <topology evidence="8">Single-pass type I membrane protein</topology>
    </subcellularLocation>
    <subcellularLocation>
        <location evidence="1">Endoplasmic reticulum membrane</location>
        <topology evidence="1">Single-pass membrane protein</topology>
    </subcellularLocation>
</comment>
<feature type="compositionally biased region" description="Polar residues" evidence="11">
    <location>
        <begin position="541"/>
        <end position="563"/>
    </location>
</feature>
<dbReference type="PROSITE" id="PS51469">
    <property type="entry name" value="SUN"/>
    <property type="match status" value="1"/>
</dbReference>
<sequence>MKRLYAVFLPVAFVLLGSTVQHVYCSEQTLMTQAQPAQDHTGPQKESKDPGDMQVEQGGEQSQSPAQASPELPTQTASSMEEEISHCSVLLEERDQQATETDMKNAKVSVEHMQTPAVNGERDPGPDAADTSKYVFQEDELVLVTPEVSTPLSKTPSSAAPSALVLEETSNKPGSPETPPSKPVSPETPPNSVPEVLVDTSIVNEPSNGDCEAGEGPSYNTDISSDPPVVIENGSNTGTGLRSVASMESSIDHTNQRTNASRMFKDQGTHIDMVTEPSVSSEDPVDIPDFDEWTSEDPENIPTFDEWMEVENEKSQSVHTSFSETAPAGKKVQKPFTNYASVECGAKILASNPEAKSTSAILMENMDMYMLNPCSNKIWFVIELCQSIQVKQLDIANFELFSSTPKDFLVSISDRYPTSKWVKLGTFHARDERTIQSFPLDEPRYAKYVKMFIKYMKVELLSHFGAEHFCPLSLIRVFGTTMMDEYEGLNSQDDDDDYPPGSMPSEDKSSKNLIGSAKDAILNMVNNIAANVLGGGPDGEGNQTTHGENVTETTSSVIPDSPITTTLTPASTVLEIVEVDQPGPKESVMTPTQETTVDPIAPVPETPITETLTTDVPLSMPPEEPQIVILLPNDEDDSDQSSSTMAGEKEQEETDIKRKEPQDSQLESLFYSEESPDHLHAVSLKEYLLQHCASLLTLRRRRKKVPESQSRPHVPPSWQWITPTSAVTWVPSPYPSEHHLPSCMPGEQNSHTEVPPAHVEQDVPVTGSVDLAPSLTSALPKPIITDTLSTKATQTVDFLDPSSVDQAQVELKKSTPLTSISASFTSSGISSSSDSLEQSLQREELPDPERAIPRPTATVAKTTTVDPTLPPLGPISTPTEQPSQASTETLTTVPDHAQGFGPELTILDSSMVAMEPKAEEPKEDTGHSSNKSAGQPSPSQPPPSSSPSDFYAEMQSEPMGGGSGQPHGSNQKESVFMRLNNRIKALEMNMSLSGRYLEQLSQRYRKQMEEMQRAFNKTIIKLQNTSRIAEEQDQKQTESIQSLQGQLENVTQLVLNLSLRVSQLQREVADRHSYLLVCLVLCVLLGLLLCAGQCRISSPPLSRDHHTSVSKSYSRCCPQRNASPEDELGLRRTASYPLLQSAFQIPTTEGPSEAYNVESLRQSPNDKKKKRCKLKPGEKPDTLSYPSISAPLVGNGGFQCNGIHRTDLKPSDGGPGPPPLSFRDPQSEGSSEGSSQSDEPSFCGIGACSRLCDMTPPAPRGHVERRTYKRRRSKASCGVVELLQAPRRSSNPQGLTKDTKDVTASTPGGVMANGPS</sequence>
<dbReference type="Pfam" id="PF07738">
    <property type="entry name" value="Sad1_UNC"/>
    <property type="match status" value="1"/>
</dbReference>
<feature type="compositionally biased region" description="Basic and acidic residues" evidence="11">
    <location>
        <begin position="916"/>
        <end position="926"/>
    </location>
</feature>
<evidence type="ECO:0000256" key="4">
    <source>
        <dbReference type="ARBA" id="ARBA00022824"/>
    </source>
</evidence>
<keyword evidence="14" id="KW-1185">Reference proteome</keyword>
<organism evidence="14 15">
    <name type="scientific">Chanos chanos</name>
    <name type="common">Milkfish</name>
    <name type="synonym">Mugil chanos</name>
    <dbReference type="NCBI Taxonomy" id="29144"/>
    <lineage>
        <taxon>Eukaryota</taxon>
        <taxon>Metazoa</taxon>
        <taxon>Chordata</taxon>
        <taxon>Craniata</taxon>
        <taxon>Vertebrata</taxon>
        <taxon>Euteleostomi</taxon>
        <taxon>Actinopterygii</taxon>
        <taxon>Neopterygii</taxon>
        <taxon>Teleostei</taxon>
        <taxon>Ostariophysi</taxon>
        <taxon>Gonorynchiformes</taxon>
        <taxon>Chanidae</taxon>
        <taxon>Chanos</taxon>
    </lineage>
</organism>
<keyword evidence="2" id="KW-0812">Transmembrane</keyword>
<dbReference type="InParanoid" id="A0A6J2V9V1"/>
<feature type="region of interest" description="Disordered" evidence="11">
    <location>
        <begin position="1254"/>
        <end position="1316"/>
    </location>
</feature>
<feature type="region of interest" description="Disordered" evidence="11">
    <location>
        <begin position="1149"/>
        <end position="1240"/>
    </location>
</feature>
<dbReference type="PANTHER" id="PTHR12953:SF0">
    <property type="entry name" value="SUN DOMAIN-CONTAINING OSSIFICATION FACTOR"/>
    <property type="match status" value="1"/>
</dbReference>
<dbReference type="GO" id="GO:0046850">
    <property type="term" value="P:regulation of bone remodeling"/>
    <property type="evidence" value="ECO:0007669"/>
    <property type="project" value="TreeGrafter"/>
</dbReference>
<feature type="compositionally biased region" description="Polar residues" evidence="11">
    <location>
        <begin position="59"/>
        <end position="79"/>
    </location>
</feature>
<keyword evidence="6" id="KW-0472">Membrane</keyword>
<feature type="compositionally biased region" description="Acidic residues" evidence="11">
    <location>
        <begin position="488"/>
        <end position="498"/>
    </location>
</feature>
<dbReference type="RefSeq" id="XP_030629059.1">
    <property type="nucleotide sequence ID" value="XM_030773199.1"/>
</dbReference>
<feature type="compositionally biased region" description="Low complexity" evidence="11">
    <location>
        <begin position="1227"/>
        <end position="1240"/>
    </location>
</feature>
<evidence type="ECO:0000256" key="3">
    <source>
        <dbReference type="ARBA" id="ARBA00022729"/>
    </source>
</evidence>
<feature type="region of interest" description="Disordered" evidence="11">
    <location>
        <begin position="34"/>
        <end position="84"/>
    </location>
</feature>
<feature type="domain" description="SUN" evidence="13">
    <location>
        <begin position="317"/>
        <end position="482"/>
    </location>
</feature>
<evidence type="ECO:0000256" key="9">
    <source>
        <dbReference type="ARBA" id="ARBA00061226"/>
    </source>
</evidence>
<feature type="region of interest" description="Disordered" evidence="11">
    <location>
        <begin position="915"/>
        <end position="971"/>
    </location>
</feature>
<feature type="compositionally biased region" description="Pro residues" evidence="11">
    <location>
        <begin position="176"/>
        <end position="192"/>
    </location>
</feature>
<dbReference type="GO" id="GO:0005789">
    <property type="term" value="C:endoplasmic reticulum membrane"/>
    <property type="evidence" value="ECO:0007669"/>
    <property type="project" value="UniProtKB-SubCell"/>
</dbReference>
<evidence type="ECO:0000256" key="11">
    <source>
        <dbReference type="SAM" id="MobiDB-lite"/>
    </source>
</evidence>
<dbReference type="InterPro" id="IPR012919">
    <property type="entry name" value="SUN_dom"/>
</dbReference>
<evidence type="ECO:0000256" key="12">
    <source>
        <dbReference type="SAM" id="SignalP"/>
    </source>
</evidence>
<comment type="similarity">
    <text evidence="9">Belongs to the SLP1 family.</text>
</comment>
<keyword evidence="4" id="KW-0256">Endoplasmic reticulum</keyword>
<dbReference type="PANTHER" id="PTHR12953">
    <property type="entry name" value="MEMBRANE PROTEIN CH1 RELATED"/>
    <property type="match status" value="1"/>
</dbReference>
<feature type="compositionally biased region" description="Polar residues" evidence="11">
    <location>
        <begin position="1287"/>
        <end position="1306"/>
    </location>
</feature>
<evidence type="ECO:0000313" key="15">
    <source>
        <dbReference type="RefSeq" id="XP_030629059.1"/>
    </source>
</evidence>
<dbReference type="InterPro" id="IPR045120">
    <property type="entry name" value="Suco/Slp1-like"/>
</dbReference>
<reference evidence="15" key="1">
    <citation type="submission" date="2025-08" db="UniProtKB">
        <authorList>
            <consortium name="RefSeq"/>
        </authorList>
    </citation>
    <scope>IDENTIFICATION</scope>
</reference>